<evidence type="ECO:0000313" key="2">
    <source>
        <dbReference type="Proteomes" id="UP000215289"/>
    </source>
</evidence>
<dbReference type="AlphaFoldDB" id="A0A421CUT4"/>
<name>A0A421CUT4_9EURO</name>
<evidence type="ECO:0000313" key="1">
    <source>
        <dbReference type="EMBL" id="RLL93651.1"/>
    </source>
</evidence>
<gene>
    <name evidence="1" type="ORF">CFD26_101113</name>
</gene>
<comment type="caution">
    <text evidence="1">The sequence shown here is derived from an EMBL/GenBank/DDBJ whole genome shotgun (WGS) entry which is preliminary data.</text>
</comment>
<keyword evidence="2" id="KW-1185">Reference proteome</keyword>
<sequence length="70" mass="7849">MPSNSNNIVHLDCEGKCQKNVMDAVLLTTNSWALSEEQLEERKIDEGLDNVCKLLNENESSQCSLWSPVP</sequence>
<dbReference type="Proteomes" id="UP000215289">
    <property type="component" value="Unassembled WGS sequence"/>
</dbReference>
<accession>A0A421CUT4</accession>
<proteinExistence type="predicted"/>
<organism evidence="1 2">
    <name type="scientific">Aspergillus turcosus</name>
    <dbReference type="NCBI Taxonomy" id="1245748"/>
    <lineage>
        <taxon>Eukaryota</taxon>
        <taxon>Fungi</taxon>
        <taxon>Dikarya</taxon>
        <taxon>Ascomycota</taxon>
        <taxon>Pezizomycotina</taxon>
        <taxon>Eurotiomycetes</taxon>
        <taxon>Eurotiomycetidae</taxon>
        <taxon>Eurotiales</taxon>
        <taxon>Aspergillaceae</taxon>
        <taxon>Aspergillus</taxon>
        <taxon>Aspergillus subgen. Fumigati</taxon>
    </lineage>
</organism>
<reference evidence="1 2" key="1">
    <citation type="submission" date="2018-08" db="EMBL/GenBank/DDBJ databases">
        <title>Draft genome sequences of two Aspergillus turcosus clinical strains isolated from bronchoalveolar lavage fluid: one azole-susceptible and the other azole-resistant.</title>
        <authorList>
            <person name="Parent-Michaud M."/>
            <person name="Dufresne P.J."/>
            <person name="Fournier E."/>
            <person name="Martineau C."/>
            <person name="Moreira S."/>
            <person name="Perkins V."/>
            <person name="De Repentigny L."/>
            <person name="Dufresne S.F."/>
        </authorList>
    </citation>
    <scope>NUCLEOTIDE SEQUENCE [LARGE SCALE GENOMIC DNA]</scope>
    <source>
        <strain evidence="1">HMR AF 1038</strain>
    </source>
</reference>
<dbReference type="EMBL" id="NIDN02000281">
    <property type="protein sequence ID" value="RLL93651.1"/>
    <property type="molecule type" value="Genomic_DNA"/>
</dbReference>
<protein>
    <submittedName>
        <fullName evidence="1">Uncharacterized protein</fullName>
    </submittedName>
</protein>